<accession>A0A0A9GM13</accession>
<evidence type="ECO:0000313" key="1">
    <source>
        <dbReference type="EMBL" id="JAE24469.1"/>
    </source>
</evidence>
<sequence length="60" mass="6811">MGTLIPLWLRLQLRELSCLLDDNIPIPIVVQIFLPASITNHLFTVCYHGSHGHNSDVWSD</sequence>
<protein>
    <submittedName>
        <fullName evidence="1">Uncharacterized protein</fullName>
    </submittedName>
</protein>
<dbReference type="AlphaFoldDB" id="A0A0A9GM13"/>
<name>A0A0A9GM13_ARUDO</name>
<proteinExistence type="predicted"/>
<reference evidence="1" key="1">
    <citation type="submission" date="2014-09" db="EMBL/GenBank/DDBJ databases">
        <authorList>
            <person name="Magalhaes I.L.F."/>
            <person name="Oliveira U."/>
            <person name="Santos F.R."/>
            <person name="Vidigal T.H.D.A."/>
            <person name="Brescovit A.D."/>
            <person name="Santos A.J."/>
        </authorList>
    </citation>
    <scope>NUCLEOTIDE SEQUENCE</scope>
    <source>
        <tissue evidence="1">Shoot tissue taken approximately 20 cm above the soil surface</tissue>
    </source>
</reference>
<reference evidence="1" key="2">
    <citation type="journal article" date="2015" name="Data Brief">
        <title>Shoot transcriptome of the giant reed, Arundo donax.</title>
        <authorList>
            <person name="Barrero R.A."/>
            <person name="Guerrero F.D."/>
            <person name="Moolhuijzen P."/>
            <person name="Goolsby J.A."/>
            <person name="Tidwell J."/>
            <person name="Bellgard S.E."/>
            <person name="Bellgard M.I."/>
        </authorList>
    </citation>
    <scope>NUCLEOTIDE SEQUENCE</scope>
    <source>
        <tissue evidence="1">Shoot tissue taken approximately 20 cm above the soil surface</tissue>
    </source>
</reference>
<organism evidence="1">
    <name type="scientific">Arundo donax</name>
    <name type="common">Giant reed</name>
    <name type="synonym">Donax arundinaceus</name>
    <dbReference type="NCBI Taxonomy" id="35708"/>
    <lineage>
        <taxon>Eukaryota</taxon>
        <taxon>Viridiplantae</taxon>
        <taxon>Streptophyta</taxon>
        <taxon>Embryophyta</taxon>
        <taxon>Tracheophyta</taxon>
        <taxon>Spermatophyta</taxon>
        <taxon>Magnoliopsida</taxon>
        <taxon>Liliopsida</taxon>
        <taxon>Poales</taxon>
        <taxon>Poaceae</taxon>
        <taxon>PACMAD clade</taxon>
        <taxon>Arundinoideae</taxon>
        <taxon>Arundineae</taxon>
        <taxon>Arundo</taxon>
    </lineage>
</organism>
<dbReference type="EMBL" id="GBRH01173427">
    <property type="protein sequence ID" value="JAE24469.1"/>
    <property type="molecule type" value="Transcribed_RNA"/>
</dbReference>